<dbReference type="OrthoDB" id="8192083at2759"/>
<gene>
    <name evidence="1" type="ORF">SKAU_G00290250</name>
</gene>
<reference evidence="1" key="1">
    <citation type="journal article" date="2023" name="Science">
        <title>Genome structures resolve the early diversification of teleost fishes.</title>
        <authorList>
            <person name="Parey E."/>
            <person name="Louis A."/>
            <person name="Montfort J."/>
            <person name="Bouchez O."/>
            <person name="Roques C."/>
            <person name="Iampietro C."/>
            <person name="Lluch J."/>
            <person name="Castinel A."/>
            <person name="Donnadieu C."/>
            <person name="Desvignes T."/>
            <person name="Floi Bucao C."/>
            <person name="Jouanno E."/>
            <person name="Wen M."/>
            <person name="Mejri S."/>
            <person name="Dirks R."/>
            <person name="Jansen H."/>
            <person name="Henkel C."/>
            <person name="Chen W.J."/>
            <person name="Zahm M."/>
            <person name="Cabau C."/>
            <person name="Klopp C."/>
            <person name="Thompson A.W."/>
            <person name="Robinson-Rechavi M."/>
            <person name="Braasch I."/>
            <person name="Lecointre G."/>
            <person name="Bobe J."/>
            <person name="Postlethwait J.H."/>
            <person name="Berthelot C."/>
            <person name="Roest Crollius H."/>
            <person name="Guiguen Y."/>
        </authorList>
    </citation>
    <scope>NUCLEOTIDE SEQUENCE</scope>
    <source>
        <strain evidence="1">WJC10195</strain>
    </source>
</reference>
<organism evidence="1 2">
    <name type="scientific">Synaphobranchus kaupii</name>
    <name type="common">Kaup's arrowtooth eel</name>
    <dbReference type="NCBI Taxonomy" id="118154"/>
    <lineage>
        <taxon>Eukaryota</taxon>
        <taxon>Metazoa</taxon>
        <taxon>Chordata</taxon>
        <taxon>Craniata</taxon>
        <taxon>Vertebrata</taxon>
        <taxon>Euteleostomi</taxon>
        <taxon>Actinopterygii</taxon>
        <taxon>Neopterygii</taxon>
        <taxon>Teleostei</taxon>
        <taxon>Anguilliformes</taxon>
        <taxon>Synaphobranchidae</taxon>
        <taxon>Synaphobranchus</taxon>
    </lineage>
</organism>
<sequence length="147" mass="14393">MAAGRAGLLWRPVAEIGPPTKNGGDDCIALETGNGDCTALEAVDGDCIAQEASDGIALKAGDGDCIALEGSDGDCIALDAGDGCVVLGTGGGDDCCLALKAGDGKVPSVPSLCGSMACLPSCKSLASQSSQYLVNIRKESSSAPSPS</sequence>
<comment type="caution">
    <text evidence="1">The sequence shown here is derived from an EMBL/GenBank/DDBJ whole genome shotgun (WGS) entry which is preliminary data.</text>
</comment>
<name>A0A9Q1IL94_SYNKA</name>
<keyword evidence="2" id="KW-1185">Reference proteome</keyword>
<proteinExistence type="predicted"/>
<protein>
    <submittedName>
        <fullName evidence="1">Uncharacterized protein</fullName>
    </submittedName>
</protein>
<dbReference type="AlphaFoldDB" id="A0A9Q1IL94"/>
<accession>A0A9Q1IL94</accession>
<evidence type="ECO:0000313" key="2">
    <source>
        <dbReference type="Proteomes" id="UP001152622"/>
    </source>
</evidence>
<dbReference type="Proteomes" id="UP001152622">
    <property type="component" value="Chromosome 12"/>
</dbReference>
<dbReference type="EMBL" id="JAINUF010000012">
    <property type="protein sequence ID" value="KAJ8344832.1"/>
    <property type="molecule type" value="Genomic_DNA"/>
</dbReference>
<evidence type="ECO:0000313" key="1">
    <source>
        <dbReference type="EMBL" id="KAJ8344832.1"/>
    </source>
</evidence>